<sequence>YQGQAAGGSSGAASQDLFLTAGQSRQSLQSSTFEPDARERTSGAYAFGFEIAEMGTPK</sequence>
<dbReference type="EMBL" id="JAHDVG010000484">
    <property type="protein sequence ID" value="KAH1170468.1"/>
    <property type="molecule type" value="Genomic_DNA"/>
</dbReference>
<accession>A0A9D3X020</accession>
<keyword evidence="3" id="KW-1185">Reference proteome</keyword>
<gene>
    <name evidence="2" type="ORF">KIL84_001453</name>
</gene>
<name>A0A9D3X020_9SAUR</name>
<feature type="compositionally biased region" description="Polar residues" evidence="1">
    <location>
        <begin position="21"/>
        <end position="33"/>
    </location>
</feature>
<feature type="non-terminal residue" evidence="2">
    <location>
        <position position="1"/>
    </location>
</feature>
<proteinExistence type="predicted"/>
<dbReference type="AlphaFoldDB" id="A0A9D3X020"/>
<comment type="caution">
    <text evidence="2">The sequence shown here is derived from an EMBL/GenBank/DDBJ whole genome shotgun (WGS) entry which is preliminary data.</text>
</comment>
<reference evidence="2" key="1">
    <citation type="submission" date="2021-09" db="EMBL/GenBank/DDBJ databases">
        <title>The genome of Mauremys mutica provides insights into the evolution of semi-aquatic lifestyle.</title>
        <authorList>
            <person name="Gong S."/>
            <person name="Gao Y."/>
        </authorList>
    </citation>
    <scope>NUCLEOTIDE SEQUENCE</scope>
    <source>
        <strain evidence="2">MM-2020</strain>
        <tissue evidence="2">Muscle</tissue>
    </source>
</reference>
<organism evidence="2 3">
    <name type="scientific">Mauremys mutica</name>
    <name type="common">yellowpond turtle</name>
    <dbReference type="NCBI Taxonomy" id="74926"/>
    <lineage>
        <taxon>Eukaryota</taxon>
        <taxon>Metazoa</taxon>
        <taxon>Chordata</taxon>
        <taxon>Craniata</taxon>
        <taxon>Vertebrata</taxon>
        <taxon>Euteleostomi</taxon>
        <taxon>Archelosauria</taxon>
        <taxon>Testudinata</taxon>
        <taxon>Testudines</taxon>
        <taxon>Cryptodira</taxon>
        <taxon>Durocryptodira</taxon>
        <taxon>Testudinoidea</taxon>
        <taxon>Geoemydidae</taxon>
        <taxon>Geoemydinae</taxon>
        <taxon>Mauremys</taxon>
    </lineage>
</organism>
<protein>
    <submittedName>
        <fullName evidence="2">Uncharacterized protein</fullName>
    </submittedName>
</protein>
<evidence type="ECO:0000313" key="3">
    <source>
        <dbReference type="Proteomes" id="UP000827986"/>
    </source>
</evidence>
<feature type="region of interest" description="Disordered" evidence="1">
    <location>
        <begin position="1"/>
        <end position="41"/>
    </location>
</feature>
<dbReference type="Proteomes" id="UP000827986">
    <property type="component" value="Unassembled WGS sequence"/>
</dbReference>
<evidence type="ECO:0000313" key="2">
    <source>
        <dbReference type="EMBL" id="KAH1170468.1"/>
    </source>
</evidence>
<evidence type="ECO:0000256" key="1">
    <source>
        <dbReference type="SAM" id="MobiDB-lite"/>
    </source>
</evidence>
<feature type="compositionally biased region" description="Gly residues" evidence="1">
    <location>
        <begin position="1"/>
        <end position="10"/>
    </location>
</feature>